<comment type="caution">
    <text evidence="1">The sequence shown here is derived from an EMBL/GenBank/DDBJ whole genome shotgun (WGS) entry which is preliminary data.</text>
</comment>
<reference evidence="1" key="1">
    <citation type="journal article" date="2015" name="Proc. Natl. Acad. Sci. U.S.A.">
        <title>Networks of energetic and metabolic interactions define dynamics in microbial communities.</title>
        <authorList>
            <person name="Embree M."/>
            <person name="Liu J.K."/>
            <person name="Al-Bassam M.M."/>
            <person name="Zengler K."/>
        </authorList>
    </citation>
    <scope>NUCLEOTIDE SEQUENCE</scope>
</reference>
<evidence type="ECO:0008006" key="2">
    <source>
        <dbReference type="Google" id="ProtNLM"/>
    </source>
</evidence>
<proteinExistence type="predicted"/>
<dbReference type="AlphaFoldDB" id="A0A0W8FLL0"/>
<organism evidence="1">
    <name type="scientific">hydrocarbon metagenome</name>
    <dbReference type="NCBI Taxonomy" id="938273"/>
    <lineage>
        <taxon>unclassified sequences</taxon>
        <taxon>metagenomes</taxon>
        <taxon>ecological metagenomes</taxon>
    </lineage>
</organism>
<gene>
    <name evidence="1" type="ORF">ASZ90_008402</name>
</gene>
<dbReference type="EMBL" id="LNQE01001017">
    <property type="protein sequence ID" value="KUG21829.1"/>
    <property type="molecule type" value="Genomic_DNA"/>
</dbReference>
<evidence type="ECO:0000313" key="1">
    <source>
        <dbReference type="EMBL" id="KUG21829.1"/>
    </source>
</evidence>
<accession>A0A0W8FLL0</accession>
<name>A0A0W8FLL0_9ZZZZ</name>
<protein>
    <recommendedName>
        <fullName evidence="2">Helix-turn-helix domain-containing protein</fullName>
    </recommendedName>
</protein>
<sequence length="67" mass="7865">MDREAQYATPEELIKIFRGLSIGSLANWRTAKRGPKYYKFGRKVVYKLEDVKNFLTDNVIRTLDQPD</sequence>